<dbReference type="SUPFAM" id="SSF52833">
    <property type="entry name" value="Thioredoxin-like"/>
    <property type="match status" value="1"/>
</dbReference>
<dbReference type="PANTHER" id="PTHR42852">
    <property type="entry name" value="THIOL:DISULFIDE INTERCHANGE PROTEIN DSBE"/>
    <property type="match status" value="1"/>
</dbReference>
<reference evidence="4" key="1">
    <citation type="submission" date="2021-02" db="EMBL/GenBank/DDBJ databases">
        <title>Natrosporangium hydrolyticum gen. nov., sp. nov, a haloalkaliphilic actinobacterium from a soda solonchak soil.</title>
        <authorList>
            <person name="Sorokin D.Y."/>
            <person name="Khijniak T.V."/>
            <person name="Zakharycheva A.P."/>
            <person name="Boueva O.V."/>
            <person name="Ariskina E.V."/>
            <person name="Hahnke R.L."/>
            <person name="Bunk B."/>
            <person name="Sproer C."/>
            <person name="Schumann P."/>
            <person name="Evtushenko L.I."/>
            <person name="Kublanov I.V."/>
        </authorList>
    </citation>
    <scope>NUCLEOTIDE SEQUENCE</scope>
    <source>
        <strain evidence="4">DSM 106523</strain>
    </source>
</reference>
<gene>
    <name evidence="4" type="ORF">JQS43_23195</name>
</gene>
<dbReference type="RefSeq" id="WP_239676495.1">
    <property type="nucleotide sequence ID" value="NZ_CP070499.1"/>
</dbReference>
<accession>A0A895YIG5</accession>
<sequence>MHGRHRTLAFLTVAVVGLATAGCGDTDGADPAEPPTTAPAAVAETNPPAADDADELPVPETLAFTAATIDGGEFDGAQVAGSPVAFWFWAAWCSRCAAAAGDIREIQAAYAGQVEVVGVAGLGSGADGMRTFVAQHQLDDFPHLADDTGEVWQRFEVTTQEYFVILDAAGELVFEGTLTADALRDRLDGLVG</sequence>
<dbReference type="GO" id="GO:0016491">
    <property type="term" value="F:oxidoreductase activity"/>
    <property type="evidence" value="ECO:0007669"/>
    <property type="project" value="InterPro"/>
</dbReference>
<dbReference type="PROSITE" id="PS51257">
    <property type="entry name" value="PROKAR_LIPOPROTEIN"/>
    <property type="match status" value="1"/>
</dbReference>
<dbReference type="InterPro" id="IPR036249">
    <property type="entry name" value="Thioredoxin-like_sf"/>
</dbReference>
<feature type="signal peptide" evidence="2">
    <location>
        <begin position="1"/>
        <end position="21"/>
    </location>
</feature>
<dbReference type="InterPro" id="IPR013766">
    <property type="entry name" value="Thioredoxin_domain"/>
</dbReference>
<dbReference type="AlphaFoldDB" id="A0A895YIG5"/>
<dbReference type="InterPro" id="IPR000866">
    <property type="entry name" value="AhpC/TSA"/>
</dbReference>
<keyword evidence="5" id="KW-1185">Reference proteome</keyword>
<keyword evidence="2" id="KW-0732">Signal</keyword>
<dbReference type="PROSITE" id="PS51352">
    <property type="entry name" value="THIOREDOXIN_2"/>
    <property type="match status" value="1"/>
</dbReference>
<feature type="chain" id="PRO_5039258108" evidence="2">
    <location>
        <begin position="22"/>
        <end position="192"/>
    </location>
</feature>
<dbReference type="Gene3D" id="3.40.30.10">
    <property type="entry name" value="Glutaredoxin"/>
    <property type="match status" value="1"/>
</dbReference>
<feature type="region of interest" description="Disordered" evidence="1">
    <location>
        <begin position="26"/>
        <end position="55"/>
    </location>
</feature>
<dbReference type="Pfam" id="PF00578">
    <property type="entry name" value="AhpC-TSA"/>
    <property type="match status" value="1"/>
</dbReference>
<feature type="domain" description="Thioredoxin" evidence="3">
    <location>
        <begin position="55"/>
        <end position="192"/>
    </location>
</feature>
<proteinExistence type="predicted"/>
<evidence type="ECO:0000256" key="2">
    <source>
        <dbReference type="SAM" id="SignalP"/>
    </source>
</evidence>
<evidence type="ECO:0000313" key="4">
    <source>
        <dbReference type="EMBL" id="QSB14366.1"/>
    </source>
</evidence>
<dbReference type="InterPro" id="IPR050553">
    <property type="entry name" value="Thioredoxin_ResA/DsbE_sf"/>
</dbReference>
<dbReference type="GO" id="GO:0016209">
    <property type="term" value="F:antioxidant activity"/>
    <property type="evidence" value="ECO:0007669"/>
    <property type="project" value="InterPro"/>
</dbReference>
<dbReference type="PANTHER" id="PTHR42852:SF17">
    <property type="entry name" value="THIOREDOXIN-LIKE PROTEIN HI_1115"/>
    <property type="match status" value="1"/>
</dbReference>
<dbReference type="EMBL" id="CP070499">
    <property type="protein sequence ID" value="QSB14366.1"/>
    <property type="molecule type" value="Genomic_DNA"/>
</dbReference>
<dbReference type="Proteomes" id="UP000662857">
    <property type="component" value="Chromosome"/>
</dbReference>
<evidence type="ECO:0000256" key="1">
    <source>
        <dbReference type="SAM" id="MobiDB-lite"/>
    </source>
</evidence>
<protein>
    <submittedName>
        <fullName evidence="4">Redoxin domain-containing protein</fullName>
    </submittedName>
</protein>
<name>A0A895YIG5_9ACTN</name>
<feature type="compositionally biased region" description="Low complexity" evidence="1">
    <location>
        <begin position="38"/>
        <end position="50"/>
    </location>
</feature>
<dbReference type="KEGG" id="nhy:JQS43_23195"/>
<evidence type="ECO:0000259" key="3">
    <source>
        <dbReference type="PROSITE" id="PS51352"/>
    </source>
</evidence>
<evidence type="ECO:0000313" key="5">
    <source>
        <dbReference type="Proteomes" id="UP000662857"/>
    </source>
</evidence>
<organism evidence="4 5">
    <name type="scientific">Natronosporangium hydrolyticum</name>
    <dbReference type="NCBI Taxonomy" id="2811111"/>
    <lineage>
        <taxon>Bacteria</taxon>
        <taxon>Bacillati</taxon>
        <taxon>Actinomycetota</taxon>
        <taxon>Actinomycetes</taxon>
        <taxon>Micromonosporales</taxon>
        <taxon>Micromonosporaceae</taxon>
        <taxon>Natronosporangium</taxon>
    </lineage>
</organism>